<proteinExistence type="predicted"/>
<keyword evidence="2" id="KW-0812">Transmembrane</keyword>
<sequence>MVVSQCHASRASGDSDNVHKRAALRIFTGTGHEGRIVPLRHGTHAHTRVKREETRFRRSGRVSVDAVCGDNKKSAPHVVGLNHICAVRRHAGHDCAARVRCQQTAHHDKAIQHGRTDTIPAEGHGGGHQNGKREQTRRRSARVDDIVARVDDGGGVRSGACGASAAQQRRQVERHGAHKQSGVAVQVEQVGVARGVAVKEVGRRAARRKHIVEVALGHVVARGRRRRAEKAHGLSDQAVEAVARAPKHVQVDGGDLAAIQGGATGVAGAAGAVCSQTAVFVIAASPCVLDIEAAFCRLGRVVIGVVSFAVASAFVSLVIFIVALPLVFLVFCLVLLVFTLVFLALSLLFLGLYLLVRFRLFLSLSLELADPERSLLVEEPQGIDLRRQSVDPAPHLQLLQVGDDFEPLQVGELRRQVADHPRKRVIGQSCSWSGQSALRRIFSVRSGLHGRERCWCWPNVRSRAHTGHDRLTLSS</sequence>
<name>C4Y1W4_CLAL4</name>
<dbReference type="HOGENOM" id="CLU_574909_0_0_1"/>
<feature type="transmembrane region" description="Helical" evidence="2">
    <location>
        <begin position="301"/>
        <end position="322"/>
    </location>
</feature>
<keyword evidence="2" id="KW-1133">Transmembrane helix</keyword>
<evidence type="ECO:0000256" key="2">
    <source>
        <dbReference type="SAM" id="Phobius"/>
    </source>
</evidence>
<feature type="transmembrane region" description="Helical" evidence="2">
    <location>
        <begin position="328"/>
        <end position="356"/>
    </location>
</feature>
<reference evidence="3 4" key="1">
    <citation type="journal article" date="2009" name="Nature">
        <title>Evolution of pathogenicity and sexual reproduction in eight Candida genomes.</title>
        <authorList>
            <person name="Butler G."/>
            <person name="Rasmussen M.D."/>
            <person name="Lin M.F."/>
            <person name="Santos M.A."/>
            <person name="Sakthikumar S."/>
            <person name="Munro C.A."/>
            <person name="Rheinbay E."/>
            <person name="Grabherr M."/>
            <person name="Forche A."/>
            <person name="Reedy J.L."/>
            <person name="Agrafioti I."/>
            <person name="Arnaud M.B."/>
            <person name="Bates S."/>
            <person name="Brown A.J."/>
            <person name="Brunke S."/>
            <person name="Costanzo M.C."/>
            <person name="Fitzpatrick D.A."/>
            <person name="de Groot P.W."/>
            <person name="Harris D."/>
            <person name="Hoyer L.L."/>
            <person name="Hube B."/>
            <person name="Klis F.M."/>
            <person name="Kodira C."/>
            <person name="Lennard N."/>
            <person name="Logue M.E."/>
            <person name="Martin R."/>
            <person name="Neiman A.M."/>
            <person name="Nikolaou E."/>
            <person name="Quail M.A."/>
            <person name="Quinn J."/>
            <person name="Santos M.C."/>
            <person name="Schmitzberger F.F."/>
            <person name="Sherlock G."/>
            <person name="Shah P."/>
            <person name="Silverstein K.A."/>
            <person name="Skrzypek M.S."/>
            <person name="Soll D."/>
            <person name="Staggs R."/>
            <person name="Stansfield I."/>
            <person name="Stumpf M.P."/>
            <person name="Sudbery P.E."/>
            <person name="Srikantha T."/>
            <person name="Zeng Q."/>
            <person name="Berman J."/>
            <person name="Berriman M."/>
            <person name="Heitman J."/>
            <person name="Gow N.A."/>
            <person name="Lorenz M.C."/>
            <person name="Birren B.W."/>
            <person name="Kellis M."/>
            <person name="Cuomo C.A."/>
        </authorList>
    </citation>
    <scope>NUCLEOTIDE SEQUENCE [LARGE SCALE GENOMIC DNA]</scope>
    <source>
        <strain evidence="3 4">ATCC 42720</strain>
    </source>
</reference>
<evidence type="ECO:0000313" key="3">
    <source>
        <dbReference type="EMBL" id="EEQ38072.1"/>
    </source>
</evidence>
<evidence type="ECO:0000256" key="1">
    <source>
        <dbReference type="SAM" id="MobiDB-lite"/>
    </source>
</evidence>
<keyword evidence="2" id="KW-0472">Membrane</keyword>
<dbReference type="InParanoid" id="C4Y1W4"/>
<dbReference type="Proteomes" id="UP000007703">
    <property type="component" value="Unassembled WGS sequence"/>
</dbReference>
<feature type="transmembrane region" description="Helical" evidence="2">
    <location>
        <begin position="266"/>
        <end position="289"/>
    </location>
</feature>
<feature type="region of interest" description="Disordered" evidence="1">
    <location>
        <begin position="116"/>
        <end position="141"/>
    </location>
</feature>
<protein>
    <submittedName>
        <fullName evidence="3">Uncharacterized protein</fullName>
    </submittedName>
</protein>
<dbReference type="AlphaFoldDB" id="C4Y1W4"/>
<gene>
    <name evidence="3" type="ORF">CLUG_02196</name>
</gene>
<evidence type="ECO:0000313" key="4">
    <source>
        <dbReference type="Proteomes" id="UP000007703"/>
    </source>
</evidence>
<accession>C4Y1W4</accession>
<dbReference type="VEuPathDB" id="FungiDB:CLUG_02196"/>
<dbReference type="KEGG" id="clu:CLUG_02196"/>
<dbReference type="EMBL" id="CH408077">
    <property type="protein sequence ID" value="EEQ38072.1"/>
    <property type="molecule type" value="Genomic_DNA"/>
</dbReference>
<organism evidence="3 4">
    <name type="scientific">Clavispora lusitaniae (strain ATCC 42720)</name>
    <name type="common">Yeast</name>
    <name type="synonym">Candida lusitaniae</name>
    <dbReference type="NCBI Taxonomy" id="306902"/>
    <lineage>
        <taxon>Eukaryota</taxon>
        <taxon>Fungi</taxon>
        <taxon>Dikarya</taxon>
        <taxon>Ascomycota</taxon>
        <taxon>Saccharomycotina</taxon>
        <taxon>Pichiomycetes</taxon>
        <taxon>Metschnikowiaceae</taxon>
        <taxon>Clavispora</taxon>
    </lineage>
</organism>